<feature type="domain" description="Cytochrome c" evidence="7">
    <location>
        <begin position="81"/>
        <end position="183"/>
    </location>
</feature>
<evidence type="ECO:0000259" key="7">
    <source>
        <dbReference type="PROSITE" id="PS51007"/>
    </source>
</evidence>
<keyword evidence="9" id="KW-1185">Reference proteome</keyword>
<dbReference type="PRINTS" id="PR00604">
    <property type="entry name" value="CYTCHRMECIAB"/>
</dbReference>
<evidence type="ECO:0000256" key="4">
    <source>
        <dbReference type="ARBA" id="ARBA00022982"/>
    </source>
</evidence>
<protein>
    <submittedName>
        <fullName evidence="8">C-type cytochrome</fullName>
    </submittedName>
</protein>
<dbReference type="GO" id="GO:0009055">
    <property type="term" value="F:electron transfer activity"/>
    <property type="evidence" value="ECO:0007669"/>
    <property type="project" value="InterPro"/>
</dbReference>
<keyword evidence="2 6" id="KW-0349">Heme</keyword>
<dbReference type="AlphaFoldDB" id="A0AAW9DUR1"/>
<dbReference type="PROSITE" id="PS51007">
    <property type="entry name" value="CYTC"/>
    <property type="match status" value="3"/>
</dbReference>
<organism evidence="8 9">
    <name type="scientific">Acidiphilium acidophilum</name>
    <name type="common">Thiobacillus acidophilus</name>
    <dbReference type="NCBI Taxonomy" id="76588"/>
    <lineage>
        <taxon>Bacteria</taxon>
        <taxon>Pseudomonadati</taxon>
        <taxon>Pseudomonadota</taxon>
        <taxon>Alphaproteobacteria</taxon>
        <taxon>Acetobacterales</taxon>
        <taxon>Acidocellaceae</taxon>
        <taxon>Acidiphilium</taxon>
    </lineage>
</organism>
<evidence type="ECO:0000256" key="2">
    <source>
        <dbReference type="ARBA" id="ARBA00022617"/>
    </source>
</evidence>
<dbReference type="GO" id="GO:0020037">
    <property type="term" value="F:heme binding"/>
    <property type="evidence" value="ECO:0007669"/>
    <property type="project" value="InterPro"/>
</dbReference>
<feature type="domain" description="Cytochrome c" evidence="7">
    <location>
        <begin position="364"/>
        <end position="467"/>
    </location>
</feature>
<evidence type="ECO:0000256" key="3">
    <source>
        <dbReference type="ARBA" id="ARBA00022723"/>
    </source>
</evidence>
<keyword evidence="1" id="KW-0813">Transport</keyword>
<dbReference type="InterPro" id="IPR036909">
    <property type="entry name" value="Cyt_c-like_dom_sf"/>
</dbReference>
<feature type="domain" description="Cytochrome c" evidence="7">
    <location>
        <begin position="221"/>
        <end position="323"/>
    </location>
</feature>
<gene>
    <name evidence="8" type="ORF">SIL87_14890</name>
</gene>
<dbReference type="SUPFAM" id="SSF46626">
    <property type="entry name" value="Cytochrome c"/>
    <property type="match status" value="3"/>
</dbReference>
<dbReference type="EMBL" id="JAWXYB010000018">
    <property type="protein sequence ID" value="MDX5932047.1"/>
    <property type="molecule type" value="Genomic_DNA"/>
</dbReference>
<sequence>MSTNPHAPGPGKKGRDPLLLNKIAGGILSAGLVAWIVIQAPGILSGKDAAKTRAEVAKNAPATAAAAGGGVPSIDPLIIKADVSKGQQFVAQQCAACHTVDKGGANGVGPNLYGVMNDKMFAKAGYDFSSAVKSKASGVWTYQKMNEWLVDPQKFAPGTRMGYTGIKNDVQRADTIAYLRTLSTDPIPLPKPGQGAAATSAVAMSGPSSGAPAIAPLYASAVAGKGQSFFEQQCSACHTITKGGANGVGPNLYGIVGAPMFAKAGYTFSGAVKKAASGNWTPHKLNEWLYDPMKDVPGTHMAYPGVKNNQVRADLIDYLNTQSASPEKLPTTSASATPAAAATQTASAGLDTGAPTIKPVLASAVIAKGQSFFEQQCSACHSIDKGGANGVGPNLYGVVGAPMFAKAGYSFSSGAKKAAADGKWTPHELNEWLYDPVKAVPGTHMAYPGIKNTQVRADVIAYLNAQSATPETLK</sequence>
<reference evidence="8 9" key="1">
    <citation type="submission" date="2023-11" db="EMBL/GenBank/DDBJ databases">
        <title>MicrobeMod: A computational toolkit for identifying prokaryotic methylation and restriction-modification with nanopore sequencing.</title>
        <authorList>
            <person name="Crits-Christoph A."/>
            <person name="Kang S.C."/>
            <person name="Lee H."/>
            <person name="Ostrov N."/>
        </authorList>
    </citation>
    <scope>NUCLEOTIDE SEQUENCE [LARGE SCALE GENOMIC DNA]</scope>
    <source>
        <strain evidence="8 9">DSMZ 700</strain>
    </source>
</reference>
<name>A0AAW9DUR1_ACIAO</name>
<dbReference type="RefSeq" id="WP_319614897.1">
    <property type="nucleotide sequence ID" value="NZ_JAWXYB010000018.1"/>
</dbReference>
<dbReference type="PANTHER" id="PTHR11961">
    <property type="entry name" value="CYTOCHROME C"/>
    <property type="match status" value="1"/>
</dbReference>
<dbReference type="InterPro" id="IPR009056">
    <property type="entry name" value="Cyt_c-like_dom"/>
</dbReference>
<keyword evidence="5 6" id="KW-0408">Iron</keyword>
<evidence type="ECO:0000313" key="8">
    <source>
        <dbReference type="EMBL" id="MDX5932047.1"/>
    </source>
</evidence>
<accession>A0AAW9DUR1</accession>
<dbReference type="Pfam" id="PF00034">
    <property type="entry name" value="Cytochrom_C"/>
    <property type="match status" value="3"/>
</dbReference>
<dbReference type="GO" id="GO:0046872">
    <property type="term" value="F:metal ion binding"/>
    <property type="evidence" value="ECO:0007669"/>
    <property type="project" value="UniProtKB-KW"/>
</dbReference>
<evidence type="ECO:0000256" key="5">
    <source>
        <dbReference type="ARBA" id="ARBA00023004"/>
    </source>
</evidence>
<keyword evidence="4" id="KW-0249">Electron transport</keyword>
<proteinExistence type="predicted"/>
<dbReference type="Proteomes" id="UP001279553">
    <property type="component" value="Unassembled WGS sequence"/>
</dbReference>
<evidence type="ECO:0000313" key="9">
    <source>
        <dbReference type="Proteomes" id="UP001279553"/>
    </source>
</evidence>
<dbReference type="Gene3D" id="1.10.760.10">
    <property type="entry name" value="Cytochrome c-like domain"/>
    <property type="match status" value="3"/>
</dbReference>
<evidence type="ECO:0000256" key="6">
    <source>
        <dbReference type="PROSITE-ProRule" id="PRU00433"/>
    </source>
</evidence>
<comment type="caution">
    <text evidence="8">The sequence shown here is derived from an EMBL/GenBank/DDBJ whole genome shotgun (WGS) entry which is preliminary data.</text>
</comment>
<evidence type="ECO:0000256" key="1">
    <source>
        <dbReference type="ARBA" id="ARBA00022448"/>
    </source>
</evidence>
<keyword evidence="3 6" id="KW-0479">Metal-binding</keyword>
<dbReference type="InterPro" id="IPR002327">
    <property type="entry name" value="Cyt_c_1A/1B"/>
</dbReference>